<keyword evidence="10" id="KW-1185">Reference proteome</keyword>
<evidence type="ECO:0000313" key="10">
    <source>
        <dbReference type="Proteomes" id="UP001197093"/>
    </source>
</evidence>
<dbReference type="EMBL" id="JAHCVI010000001">
    <property type="protein sequence ID" value="KAG7290107.1"/>
    <property type="molecule type" value="Genomic_DNA"/>
</dbReference>
<feature type="transmembrane region" description="Helical" evidence="7">
    <location>
        <begin position="353"/>
        <end position="373"/>
    </location>
</feature>
<feature type="transmembrane region" description="Helical" evidence="7">
    <location>
        <begin position="444"/>
        <end position="467"/>
    </location>
</feature>
<evidence type="ECO:0000256" key="7">
    <source>
        <dbReference type="SAM" id="Phobius"/>
    </source>
</evidence>
<evidence type="ECO:0000256" key="1">
    <source>
        <dbReference type="ARBA" id="ARBA00004141"/>
    </source>
</evidence>
<proteinExistence type="predicted"/>
<feature type="region of interest" description="Disordered" evidence="6">
    <location>
        <begin position="1"/>
        <end position="42"/>
    </location>
</feature>
<evidence type="ECO:0000256" key="6">
    <source>
        <dbReference type="SAM" id="MobiDB-lite"/>
    </source>
</evidence>
<feature type="domain" description="Major facilitator superfamily (MFS) profile" evidence="8">
    <location>
        <begin position="54"/>
        <end position="540"/>
    </location>
</feature>
<feature type="transmembrane region" description="Helical" evidence="7">
    <location>
        <begin position="89"/>
        <end position="107"/>
    </location>
</feature>
<dbReference type="PROSITE" id="PS50850">
    <property type="entry name" value="MFS"/>
    <property type="match status" value="1"/>
</dbReference>
<keyword evidence="2" id="KW-0813">Transport</keyword>
<evidence type="ECO:0000256" key="3">
    <source>
        <dbReference type="ARBA" id="ARBA00022692"/>
    </source>
</evidence>
<dbReference type="Gene3D" id="1.20.1720.10">
    <property type="entry name" value="Multidrug resistance protein D"/>
    <property type="match status" value="1"/>
</dbReference>
<keyword evidence="4 7" id="KW-1133">Transmembrane helix</keyword>
<feature type="transmembrane region" description="Helical" evidence="7">
    <location>
        <begin position="181"/>
        <end position="203"/>
    </location>
</feature>
<dbReference type="Gene3D" id="1.20.1250.20">
    <property type="entry name" value="MFS general substrate transporter like domains"/>
    <property type="match status" value="1"/>
</dbReference>
<evidence type="ECO:0000259" key="8">
    <source>
        <dbReference type="PROSITE" id="PS50850"/>
    </source>
</evidence>
<dbReference type="GO" id="GO:0005886">
    <property type="term" value="C:plasma membrane"/>
    <property type="evidence" value="ECO:0007669"/>
    <property type="project" value="TreeGrafter"/>
</dbReference>
<dbReference type="CDD" id="cd17502">
    <property type="entry name" value="MFS_Azr1_MDR_like"/>
    <property type="match status" value="1"/>
</dbReference>
<feature type="transmembrane region" description="Helical" evidence="7">
    <location>
        <begin position="316"/>
        <end position="341"/>
    </location>
</feature>
<name>A0AAD4F251_9PEZI</name>
<comment type="subcellular location">
    <subcellularLocation>
        <location evidence="1">Membrane</location>
        <topology evidence="1">Multi-pass membrane protein</topology>
    </subcellularLocation>
</comment>
<evidence type="ECO:0000256" key="5">
    <source>
        <dbReference type="ARBA" id="ARBA00023136"/>
    </source>
</evidence>
<feature type="region of interest" description="Disordered" evidence="6">
    <location>
        <begin position="541"/>
        <end position="565"/>
    </location>
</feature>
<dbReference type="PANTHER" id="PTHR23501">
    <property type="entry name" value="MAJOR FACILITATOR SUPERFAMILY"/>
    <property type="match status" value="1"/>
</dbReference>
<feature type="compositionally biased region" description="Basic and acidic residues" evidence="6">
    <location>
        <begin position="543"/>
        <end position="565"/>
    </location>
</feature>
<feature type="transmembrane region" description="Helical" evidence="7">
    <location>
        <begin position="248"/>
        <end position="267"/>
    </location>
</feature>
<feature type="transmembrane region" description="Helical" evidence="7">
    <location>
        <begin position="119"/>
        <end position="138"/>
    </location>
</feature>
<evidence type="ECO:0000256" key="4">
    <source>
        <dbReference type="ARBA" id="ARBA00022989"/>
    </source>
</evidence>
<dbReference type="FunFam" id="1.20.1250.20:FF:000196">
    <property type="entry name" value="MFS toxin efflux pump (AflT)"/>
    <property type="match status" value="1"/>
</dbReference>
<feature type="transmembrane region" description="Helical" evidence="7">
    <location>
        <begin position="279"/>
        <end position="304"/>
    </location>
</feature>
<sequence>MASNRPGTSQSSLNLKHESPSYSTHAGEAPPETHDAAPKGEVTAEGTKATKALLITSVFLCMFLVALDRTIISTAIPAISNEFSSLDDVGWYGSAYLLTCCTFQLLFGKIYTVFSARAVLLVSTLLFEVGSAICGAAPTSVAFIIGRAVCGVGAAGLFAGTIVCIVYIVPLHQRPKFQGMFGALFGIASIVGPLIGGAFTSHVTWRWCFYINLPIGGVAMVIIALFLKVPDRETTKLPLGKKMLQLDLLGTSIITPGVVCLLLALQWGGPTYPWNDGRIIALLTLAGVLLIAYVVVQATFTATATIPPRLVKQRSVISAFWATVCINSGNYIFIYFLPIWFQGVMGVSAVDSGIHLLPVMLATVFGSIFAGFLNSKVGYYTPLAIVGSCIAAIGAGLLTTLQVDTGSGKWIGYQILYGFGLGTSFQSPNLAVQAVLPQSDVPMGMAFMFFGQLIGSTVFVSVGQNVFSNQLVQRLSGFPGFNVGLVTSGGATELLDALPADVRGAALEAYNEALRVVFQVGLIVTCLAILGTSTLEWRSVKKPQAEKPAEAGGSVEEKKAGGETK</sequence>
<feature type="transmembrane region" description="Helical" evidence="7">
    <location>
        <begin position="410"/>
        <end position="432"/>
    </location>
</feature>
<feature type="transmembrane region" description="Helical" evidence="7">
    <location>
        <begin position="52"/>
        <end position="77"/>
    </location>
</feature>
<accession>A0AAD4F251</accession>
<dbReference type="InterPro" id="IPR020846">
    <property type="entry name" value="MFS_dom"/>
</dbReference>
<dbReference type="AlphaFoldDB" id="A0AAD4F251"/>
<organism evidence="9 10">
    <name type="scientific">Staphylotrichum longicolle</name>
    <dbReference type="NCBI Taxonomy" id="669026"/>
    <lineage>
        <taxon>Eukaryota</taxon>
        <taxon>Fungi</taxon>
        <taxon>Dikarya</taxon>
        <taxon>Ascomycota</taxon>
        <taxon>Pezizomycotina</taxon>
        <taxon>Sordariomycetes</taxon>
        <taxon>Sordariomycetidae</taxon>
        <taxon>Sordariales</taxon>
        <taxon>Chaetomiaceae</taxon>
        <taxon>Staphylotrichum</taxon>
    </lineage>
</organism>
<comment type="caution">
    <text evidence="9">The sequence shown here is derived from an EMBL/GenBank/DDBJ whole genome shotgun (WGS) entry which is preliminary data.</text>
</comment>
<feature type="transmembrane region" description="Helical" evidence="7">
    <location>
        <begin position="516"/>
        <end position="537"/>
    </location>
</feature>
<reference evidence="9" key="1">
    <citation type="submission" date="2023-02" db="EMBL/GenBank/DDBJ databases">
        <authorList>
            <person name="Palmer J.M."/>
        </authorList>
    </citation>
    <scope>NUCLEOTIDE SEQUENCE</scope>
    <source>
        <strain evidence="9">FW57</strain>
    </source>
</reference>
<keyword evidence="3 7" id="KW-0812">Transmembrane</keyword>
<dbReference type="Pfam" id="PF07690">
    <property type="entry name" value="MFS_1"/>
    <property type="match status" value="1"/>
</dbReference>
<evidence type="ECO:0000313" key="9">
    <source>
        <dbReference type="EMBL" id="KAG7290107.1"/>
    </source>
</evidence>
<dbReference type="Proteomes" id="UP001197093">
    <property type="component" value="Unassembled WGS sequence"/>
</dbReference>
<feature type="transmembrane region" description="Helical" evidence="7">
    <location>
        <begin position="144"/>
        <end position="169"/>
    </location>
</feature>
<dbReference type="InterPro" id="IPR011701">
    <property type="entry name" value="MFS"/>
</dbReference>
<dbReference type="GO" id="GO:0022857">
    <property type="term" value="F:transmembrane transporter activity"/>
    <property type="evidence" value="ECO:0007669"/>
    <property type="project" value="InterPro"/>
</dbReference>
<feature type="transmembrane region" description="Helical" evidence="7">
    <location>
        <begin position="380"/>
        <end position="398"/>
    </location>
</feature>
<dbReference type="FunFam" id="1.20.1720.10:FF:000012">
    <property type="entry name" value="MFS toxin efflux pump (AflT)"/>
    <property type="match status" value="1"/>
</dbReference>
<feature type="transmembrane region" description="Helical" evidence="7">
    <location>
        <begin position="209"/>
        <end position="227"/>
    </location>
</feature>
<dbReference type="InterPro" id="IPR036259">
    <property type="entry name" value="MFS_trans_sf"/>
</dbReference>
<protein>
    <recommendedName>
        <fullName evidence="8">Major facilitator superfamily (MFS) profile domain-containing protein</fullName>
    </recommendedName>
</protein>
<keyword evidence="5 7" id="KW-0472">Membrane</keyword>
<dbReference type="PANTHER" id="PTHR23501:SF153">
    <property type="entry name" value="AFLATOXIN EFFLUX PUMP, PUTATIVE-RELATED"/>
    <property type="match status" value="1"/>
</dbReference>
<gene>
    <name evidence="9" type="ORF">NEMBOFW57_000102</name>
</gene>
<feature type="compositionally biased region" description="Polar residues" evidence="6">
    <location>
        <begin position="1"/>
        <end position="24"/>
    </location>
</feature>
<evidence type="ECO:0000256" key="2">
    <source>
        <dbReference type="ARBA" id="ARBA00022448"/>
    </source>
</evidence>
<dbReference type="SUPFAM" id="SSF103473">
    <property type="entry name" value="MFS general substrate transporter"/>
    <property type="match status" value="1"/>
</dbReference>